<gene>
    <name evidence="4" type="ORF">SAMN05421828_103203</name>
</gene>
<sequence length="296" mass="31528">MASLAAHLLNPVLRYQVKRKLSGSADPETVRRAFKSPMPVPRGVRYTEAVIGGVPGEWVEPAEGARPAMTVLYFHGGAYLVCSAETHRPITGALARRGVRVYAANYRLAPEHRYPAAVDDGLAAYRGLLDQGVVPERFAIAGDSAGGGLALAVLLAAKQAGLPMPARAVVFSPWTDLAGTGASAIENEGRDPMIIGTKIADGAKMYLGDADPRTPHASPLYGDLAGLPPLMIHVGANEVLRDDSVRFDEKARAAGVVSLLRIWPVVPHVWPMFHSFVPEGRQTLDDSAAFIRGAAR</sequence>
<dbReference type="InterPro" id="IPR050300">
    <property type="entry name" value="GDXG_lipolytic_enzyme"/>
</dbReference>
<dbReference type="Proteomes" id="UP000186308">
    <property type="component" value="Unassembled WGS sequence"/>
</dbReference>
<dbReference type="PROSITE" id="PS01173">
    <property type="entry name" value="LIPASE_GDXG_HIS"/>
    <property type="match status" value="1"/>
</dbReference>
<protein>
    <submittedName>
        <fullName evidence="4">Acetyl esterase/lipase</fullName>
    </submittedName>
</protein>
<keyword evidence="2" id="KW-0378">Hydrolase</keyword>
<name>A0A8G2FFL7_ACIRU</name>
<dbReference type="PANTHER" id="PTHR48081">
    <property type="entry name" value="AB HYDROLASE SUPERFAMILY PROTEIN C4A8.06C"/>
    <property type="match status" value="1"/>
</dbReference>
<dbReference type="InterPro" id="IPR002168">
    <property type="entry name" value="Lipase_GDXG_HIS_AS"/>
</dbReference>
<dbReference type="InterPro" id="IPR013094">
    <property type="entry name" value="AB_hydrolase_3"/>
</dbReference>
<dbReference type="SUPFAM" id="SSF53474">
    <property type="entry name" value="alpha/beta-Hydrolases"/>
    <property type="match status" value="1"/>
</dbReference>
<evidence type="ECO:0000313" key="5">
    <source>
        <dbReference type="Proteomes" id="UP000186308"/>
    </source>
</evidence>
<dbReference type="RefSeq" id="WP_029312807.1">
    <property type="nucleotide sequence ID" value="NZ_FTNE01000003.1"/>
</dbReference>
<comment type="caution">
    <text evidence="4">The sequence shown here is derived from an EMBL/GenBank/DDBJ whole genome shotgun (WGS) entry which is preliminary data.</text>
</comment>
<reference evidence="4 5" key="1">
    <citation type="submission" date="2017-01" db="EMBL/GenBank/DDBJ databases">
        <authorList>
            <person name="Varghese N."/>
            <person name="Submissions S."/>
        </authorList>
    </citation>
    <scope>NUCLEOTIDE SEQUENCE [LARGE SCALE GENOMIC DNA]</scope>
    <source>
        <strain evidence="4 5">ATCC 35905</strain>
    </source>
</reference>
<keyword evidence="5" id="KW-1185">Reference proteome</keyword>
<evidence type="ECO:0000256" key="1">
    <source>
        <dbReference type="ARBA" id="ARBA00010515"/>
    </source>
</evidence>
<proteinExistence type="inferred from homology"/>
<dbReference type="PANTHER" id="PTHR48081:SF30">
    <property type="entry name" value="ACETYL-HYDROLASE LIPR-RELATED"/>
    <property type="match status" value="1"/>
</dbReference>
<dbReference type="AlphaFoldDB" id="A0A8G2FFL7"/>
<organism evidence="4 5">
    <name type="scientific">Acidiphilium rubrum</name>
    <dbReference type="NCBI Taxonomy" id="526"/>
    <lineage>
        <taxon>Bacteria</taxon>
        <taxon>Pseudomonadati</taxon>
        <taxon>Pseudomonadota</taxon>
        <taxon>Alphaproteobacteria</taxon>
        <taxon>Acetobacterales</taxon>
        <taxon>Acidocellaceae</taxon>
        <taxon>Acidiphilium</taxon>
    </lineage>
</organism>
<dbReference type="Pfam" id="PF07859">
    <property type="entry name" value="Abhydrolase_3"/>
    <property type="match status" value="1"/>
</dbReference>
<dbReference type="EMBL" id="FTNE01000003">
    <property type="protein sequence ID" value="SIQ32678.1"/>
    <property type="molecule type" value="Genomic_DNA"/>
</dbReference>
<dbReference type="InterPro" id="IPR029058">
    <property type="entry name" value="AB_hydrolase_fold"/>
</dbReference>
<evidence type="ECO:0000259" key="3">
    <source>
        <dbReference type="Pfam" id="PF07859"/>
    </source>
</evidence>
<evidence type="ECO:0000313" key="4">
    <source>
        <dbReference type="EMBL" id="SIQ32678.1"/>
    </source>
</evidence>
<dbReference type="Gene3D" id="3.40.50.1820">
    <property type="entry name" value="alpha/beta hydrolase"/>
    <property type="match status" value="1"/>
</dbReference>
<comment type="similarity">
    <text evidence="1">Belongs to the 'GDXG' lipolytic enzyme family.</text>
</comment>
<feature type="domain" description="Alpha/beta hydrolase fold-3" evidence="3">
    <location>
        <begin position="71"/>
        <end position="270"/>
    </location>
</feature>
<dbReference type="GO" id="GO:0004806">
    <property type="term" value="F:triacylglycerol lipase activity"/>
    <property type="evidence" value="ECO:0007669"/>
    <property type="project" value="TreeGrafter"/>
</dbReference>
<accession>A0A8G2FFL7</accession>
<dbReference type="OrthoDB" id="9806180at2"/>
<evidence type="ECO:0000256" key="2">
    <source>
        <dbReference type="ARBA" id="ARBA00022801"/>
    </source>
</evidence>